<accession>A0A9D4QQ12</accession>
<dbReference type="AlphaFoldDB" id="A0A9D4QQ12"/>
<reference evidence="2" key="2">
    <citation type="submission" date="2020-11" db="EMBL/GenBank/DDBJ databases">
        <authorList>
            <person name="McCartney M.A."/>
            <person name="Auch B."/>
            <person name="Kono T."/>
            <person name="Mallez S."/>
            <person name="Becker A."/>
            <person name="Gohl D.M."/>
            <person name="Silverstein K.A.T."/>
            <person name="Koren S."/>
            <person name="Bechman K.B."/>
            <person name="Herman A."/>
            <person name="Abrahante J.E."/>
            <person name="Garbe J."/>
        </authorList>
    </citation>
    <scope>NUCLEOTIDE SEQUENCE</scope>
    <source>
        <strain evidence="2">Duluth1</strain>
        <tissue evidence="2">Whole animal</tissue>
    </source>
</reference>
<comment type="caution">
    <text evidence="2">The sequence shown here is derived from an EMBL/GenBank/DDBJ whole genome shotgun (WGS) entry which is preliminary data.</text>
</comment>
<name>A0A9D4QQ12_DREPO</name>
<sequence>MMVMMMIMIMKKKKKEHDDDNADNADADAAAADDDNDYDDDQNNRTQLGIDGCRCGNAAYLIVVIEVIGVFKASTLYVSGVPCSSGSGGNISGCIVAYTRWRVFSRVRVAV</sequence>
<proteinExistence type="predicted"/>
<evidence type="ECO:0000256" key="1">
    <source>
        <dbReference type="SAM" id="MobiDB-lite"/>
    </source>
</evidence>
<evidence type="ECO:0000313" key="3">
    <source>
        <dbReference type="Proteomes" id="UP000828390"/>
    </source>
</evidence>
<keyword evidence="3" id="KW-1185">Reference proteome</keyword>
<gene>
    <name evidence="2" type="ORF">DPMN_111546</name>
</gene>
<organism evidence="2 3">
    <name type="scientific">Dreissena polymorpha</name>
    <name type="common">Zebra mussel</name>
    <name type="synonym">Mytilus polymorpha</name>
    <dbReference type="NCBI Taxonomy" id="45954"/>
    <lineage>
        <taxon>Eukaryota</taxon>
        <taxon>Metazoa</taxon>
        <taxon>Spiralia</taxon>
        <taxon>Lophotrochozoa</taxon>
        <taxon>Mollusca</taxon>
        <taxon>Bivalvia</taxon>
        <taxon>Autobranchia</taxon>
        <taxon>Heteroconchia</taxon>
        <taxon>Euheterodonta</taxon>
        <taxon>Imparidentia</taxon>
        <taxon>Neoheterodontei</taxon>
        <taxon>Myida</taxon>
        <taxon>Dreissenoidea</taxon>
        <taxon>Dreissenidae</taxon>
        <taxon>Dreissena</taxon>
    </lineage>
</organism>
<dbReference type="Proteomes" id="UP000828390">
    <property type="component" value="Unassembled WGS sequence"/>
</dbReference>
<feature type="region of interest" description="Disordered" evidence="1">
    <location>
        <begin position="15"/>
        <end position="43"/>
    </location>
</feature>
<feature type="compositionally biased region" description="Acidic residues" evidence="1">
    <location>
        <begin position="19"/>
        <end position="41"/>
    </location>
</feature>
<reference evidence="2" key="1">
    <citation type="journal article" date="2019" name="bioRxiv">
        <title>The Genome of the Zebra Mussel, Dreissena polymorpha: A Resource for Invasive Species Research.</title>
        <authorList>
            <person name="McCartney M.A."/>
            <person name="Auch B."/>
            <person name="Kono T."/>
            <person name="Mallez S."/>
            <person name="Zhang Y."/>
            <person name="Obille A."/>
            <person name="Becker A."/>
            <person name="Abrahante J.E."/>
            <person name="Garbe J."/>
            <person name="Badalamenti J.P."/>
            <person name="Herman A."/>
            <person name="Mangelson H."/>
            <person name="Liachko I."/>
            <person name="Sullivan S."/>
            <person name="Sone E.D."/>
            <person name="Koren S."/>
            <person name="Silverstein K.A.T."/>
            <person name="Beckman K.B."/>
            <person name="Gohl D.M."/>
        </authorList>
    </citation>
    <scope>NUCLEOTIDE SEQUENCE</scope>
    <source>
        <strain evidence="2">Duluth1</strain>
        <tissue evidence="2">Whole animal</tissue>
    </source>
</reference>
<evidence type="ECO:0000313" key="2">
    <source>
        <dbReference type="EMBL" id="KAH3838140.1"/>
    </source>
</evidence>
<dbReference type="EMBL" id="JAIWYP010000004">
    <property type="protein sequence ID" value="KAH3838140.1"/>
    <property type="molecule type" value="Genomic_DNA"/>
</dbReference>
<protein>
    <submittedName>
        <fullName evidence="2">Uncharacterized protein</fullName>
    </submittedName>
</protein>